<dbReference type="AlphaFoldDB" id="A0A0H2RNK0"/>
<feature type="domain" description="Tuftelin interacting protein N-terminal" evidence="2">
    <location>
        <begin position="38"/>
        <end position="106"/>
    </location>
</feature>
<feature type="compositionally biased region" description="Acidic residues" evidence="1">
    <location>
        <begin position="26"/>
        <end position="42"/>
    </location>
</feature>
<feature type="compositionally biased region" description="Basic and acidic residues" evidence="1">
    <location>
        <begin position="50"/>
        <end position="63"/>
    </location>
</feature>
<dbReference type="EMBL" id="KQ086010">
    <property type="protein sequence ID" value="KLO11033.1"/>
    <property type="molecule type" value="Genomic_DNA"/>
</dbReference>
<proteinExistence type="predicted"/>
<feature type="region of interest" description="Disordered" evidence="1">
    <location>
        <begin position="19"/>
        <end position="106"/>
    </location>
</feature>
<evidence type="ECO:0000259" key="2">
    <source>
        <dbReference type="Pfam" id="PF12457"/>
    </source>
</evidence>
<sequence length="106" mass="12136">MDESTSSTTVHNVLYSMARRKRQFMDDEDDSDSYDGSEDGGDDFGMNNDPDAREERELFENPYKRSKRRKAGGKDDATYGVFADDSEDEGFGGRSKKPEKRTDWTK</sequence>
<dbReference type="Pfam" id="PF12457">
    <property type="entry name" value="TIP_N"/>
    <property type="match status" value="1"/>
</dbReference>
<protein>
    <recommendedName>
        <fullName evidence="2">Tuftelin interacting protein N-terminal domain-containing protein</fullName>
    </recommendedName>
</protein>
<dbReference type="InterPro" id="IPR022159">
    <property type="entry name" value="STIP/TFIP11_N"/>
</dbReference>
<evidence type="ECO:0000256" key="1">
    <source>
        <dbReference type="SAM" id="MobiDB-lite"/>
    </source>
</evidence>
<accession>A0A0H2RNK0</accession>
<evidence type="ECO:0000313" key="4">
    <source>
        <dbReference type="Proteomes" id="UP000053477"/>
    </source>
</evidence>
<dbReference type="STRING" id="27342.A0A0H2RNK0"/>
<organism evidence="3 4">
    <name type="scientific">Schizopora paradoxa</name>
    <dbReference type="NCBI Taxonomy" id="27342"/>
    <lineage>
        <taxon>Eukaryota</taxon>
        <taxon>Fungi</taxon>
        <taxon>Dikarya</taxon>
        <taxon>Basidiomycota</taxon>
        <taxon>Agaricomycotina</taxon>
        <taxon>Agaricomycetes</taxon>
        <taxon>Hymenochaetales</taxon>
        <taxon>Schizoporaceae</taxon>
        <taxon>Schizopora</taxon>
    </lineage>
</organism>
<dbReference type="OrthoDB" id="10532075at2759"/>
<gene>
    <name evidence="3" type="ORF">SCHPADRAFT_489417</name>
</gene>
<dbReference type="Proteomes" id="UP000053477">
    <property type="component" value="Unassembled WGS sequence"/>
</dbReference>
<name>A0A0H2RNK0_9AGAM</name>
<keyword evidence="4" id="KW-1185">Reference proteome</keyword>
<evidence type="ECO:0000313" key="3">
    <source>
        <dbReference type="EMBL" id="KLO11033.1"/>
    </source>
</evidence>
<dbReference type="InParanoid" id="A0A0H2RNK0"/>
<reference evidence="3 4" key="1">
    <citation type="submission" date="2015-04" db="EMBL/GenBank/DDBJ databases">
        <title>Complete genome sequence of Schizopora paradoxa KUC8140, a cosmopolitan wood degrader in East Asia.</title>
        <authorList>
            <consortium name="DOE Joint Genome Institute"/>
            <person name="Min B."/>
            <person name="Park H."/>
            <person name="Jang Y."/>
            <person name="Kim J.-J."/>
            <person name="Kim K.H."/>
            <person name="Pangilinan J."/>
            <person name="Lipzen A."/>
            <person name="Riley R."/>
            <person name="Grigoriev I.V."/>
            <person name="Spatafora J.W."/>
            <person name="Choi I.-G."/>
        </authorList>
    </citation>
    <scope>NUCLEOTIDE SEQUENCE [LARGE SCALE GENOMIC DNA]</scope>
    <source>
        <strain evidence="3 4">KUC8140</strain>
    </source>
</reference>